<dbReference type="PANTHER" id="PTHR43884:SF20">
    <property type="entry name" value="ACYL-COA DEHYDROGENASE FADE28"/>
    <property type="match status" value="1"/>
</dbReference>
<evidence type="ECO:0000259" key="6">
    <source>
        <dbReference type="Pfam" id="PF00441"/>
    </source>
</evidence>
<feature type="domain" description="Acyl-CoA dehydrogenase/oxidase N-terminal" evidence="7">
    <location>
        <begin position="7"/>
        <end position="118"/>
    </location>
</feature>
<comment type="cofactor">
    <cofactor evidence="1">
        <name>FAD</name>
        <dbReference type="ChEBI" id="CHEBI:57692"/>
    </cofactor>
</comment>
<comment type="caution">
    <text evidence="8">The sequence shown here is derived from an EMBL/GenBank/DDBJ whole genome shotgun (WGS) entry which is preliminary data.</text>
</comment>
<dbReference type="InterPro" id="IPR009100">
    <property type="entry name" value="AcylCoA_DH/oxidase_NM_dom_sf"/>
</dbReference>
<sequence length="371" mass="39002">MHFAFSAQQEDLRLTVRALLDQDGGPHVPAPPPAPAPLGHDPELWRRLGAEIGAAGLTVPEEHGGSGATLVESCLVAEELGRRLVPSPFVGGTALAVEALLTAGDSAAAERLLPGIAAADRLVALAWAEPENWWQDTGFATTARLDAGTWRLDGRKSFVLDGARADAFLVVATAPGGPALFEAAAEPAAVLPHPVVDPTRPMCALELSAAPAAPIGPAGPVLARCRDAAAVLLAAECVGAADRWLGEIVGYVQTRVQFGRPIGSFQAIKHRLADLYVAVESARSLSYAASWAVGTRDERGPAWAAMAKSLCCETYQDVAAEGIQLHGGLGITWEHEAHLHLKRAHGAAHLFGTPRSHRRRLEALHHRIAGP</sequence>
<evidence type="ECO:0000256" key="3">
    <source>
        <dbReference type="ARBA" id="ARBA00022630"/>
    </source>
</evidence>
<dbReference type="InterPro" id="IPR046373">
    <property type="entry name" value="Acyl-CoA_Oxase/DH_mid-dom_sf"/>
</dbReference>
<dbReference type="SUPFAM" id="SSF56645">
    <property type="entry name" value="Acyl-CoA dehydrogenase NM domain-like"/>
    <property type="match status" value="1"/>
</dbReference>
<feature type="domain" description="Acyl-CoA dehydrogenase/oxidase C-terminal" evidence="6">
    <location>
        <begin position="231"/>
        <end position="360"/>
    </location>
</feature>
<organism evidence="8 9">
    <name type="scientific">Saccharopolyspora gregorii</name>
    <dbReference type="NCBI Taxonomy" id="33914"/>
    <lineage>
        <taxon>Bacteria</taxon>
        <taxon>Bacillati</taxon>
        <taxon>Actinomycetota</taxon>
        <taxon>Actinomycetes</taxon>
        <taxon>Pseudonocardiales</taxon>
        <taxon>Pseudonocardiaceae</taxon>
        <taxon>Saccharopolyspora</taxon>
    </lineage>
</organism>
<protein>
    <submittedName>
        <fullName evidence="8">Acyl-CoA dehydrogenase family protein</fullName>
    </submittedName>
</protein>
<dbReference type="InterPro" id="IPR037069">
    <property type="entry name" value="AcylCoA_DH/ox_N_sf"/>
</dbReference>
<dbReference type="CDD" id="cd00567">
    <property type="entry name" value="ACAD"/>
    <property type="match status" value="1"/>
</dbReference>
<dbReference type="EMBL" id="BAAAYK010000038">
    <property type="protein sequence ID" value="GAA3359154.1"/>
    <property type="molecule type" value="Genomic_DNA"/>
</dbReference>
<evidence type="ECO:0000256" key="1">
    <source>
        <dbReference type="ARBA" id="ARBA00001974"/>
    </source>
</evidence>
<evidence type="ECO:0000313" key="8">
    <source>
        <dbReference type="EMBL" id="GAA3359154.1"/>
    </source>
</evidence>
<evidence type="ECO:0000256" key="4">
    <source>
        <dbReference type="ARBA" id="ARBA00022827"/>
    </source>
</evidence>
<keyword evidence="9" id="KW-1185">Reference proteome</keyword>
<evidence type="ECO:0000256" key="5">
    <source>
        <dbReference type="ARBA" id="ARBA00023002"/>
    </source>
</evidence>
<dbReference type="PANTHER" id="PTHR43884">
    <property type="entry name" value="ACYL-COA DEHYDROGENASE"/>
    <property type="match status" value="1"/>
</dbReference>
<proteinExistence type="inferred from homology"/>
<dbReference type="Proteomes" id="UP001500483">
    <property type="component" value="Unassembled WGS sequence"/>
</dbReference>
<dbReference type="SUPFAM" id="SSF47203">
    <property type="entry name" value="Acyl-CoA dehydrogenase C-terminal domain-like"/>
    <property type="match status" value="1"/>
</dbReference>
<comment type="similarity">
    <text evidence="2">Belongs to the acyl-CoA dehydrogenase family.</text>
</comment>
<keyword evidence="5" id="KW-0560">Oxidoreductase</keyword>
<dbReference type="Pfam" id="PF02771">
    <property type="entry name" value="Acyl-CoA_dh_N"/>
    <property type="match status" value="1"/>
</dbReference>
<dbReference type="Gene3D" id="1.20.140.10">
    <property type="entry name" value="Butyryl-CoA Dehydrogenase, subunit A, domain 3"/>
    <property type="match status" value="1"/>
</dbReference>
<dbReference type="Pfam" id="PF00441">
    <property type="entry name" value="Acyl-CoA_dh_1"/>
    <property type="match status" value="1"/>
</dbReference>
<dbReference type="Gene3D" id="2.40.110.10">
    <property type="entry name" value="Butyryl-CoA Dehydrogenase, subunit A, domain 2"/>
    <property type="match status" value="1"/>
</dbReference>
<name>A0ABP6RSY1_9PSEU</name>
<dbReference type="InterPro" id="IPR009075">
    <property type="entry name" value="AcylCo_DH/oxidase_C"/>
</dbReference>
<gene>
    <name evidence="8" type="ORF">GCM10020366_34050</name>
</gene>
<dbReference type="InterPro" id="IPR013786">
    <property type="entry name" value="AcylCoA_DH/ox_N"/>
</dbReference>
<keyword evidence="4" id="KW-0274">FAD</keyword>
<dbReference type="InterPro" id="IPR036250">
    <property type="entry name" value="AcylCo_DH-like_C"/>
</dbReference>
<dbReference type="RefSeq" id="WP_344927768.1">
    <property type="nucleotide sequence ID" value="NZ_BAAAYK010000038.1"/>
</dbReference>
<evidence type="ECO:0000256" key="2">
    <source>
        <dbReference type="ARBA" id="ARBA00009347"/>
    </source>
</evidence>
<evidence type="ECO:0000313" key="9">
    <source>
        <dbReference type="Proteomes" id="UP001500483"/>
    </source>
</evidence>
<evidence type="ECO:0000259" key="7">
    <source>
        <dbReference type="Pfam" id="PF02771"/>
    </source>
</evidence>
<accession>A0ABP6RSY1</accession>
<keyword evidence="3" id="KW-0285">Flavoprotein</keyword>
<reference evidence="9" key="1">
    <citation type="journal article" date="2019" name="Int. J. Syst. Evol. Microbiol.">
        <title>The Global Catalogue of Microorganisms (GCM) 10K type strain sequencing project: providing services to taxonomists for standard genome sequencing and annotation.</title>
        <authorList>
            <consortium name="The Broad Institute Genomics Platform"/>
            <consortium name="The Broad Institute Genome Sequencing Center for Infectious Disease"/>
            <person name="Wu L."/>
            <person name="Ma J."/>
        </authorList>
    </citation>
    <scope>NUCLEOTIDE SEQUENCE [LARGE SCALE GENOMIC DNA]</scope>
    <source>
        <strain evidence="9">JCM 9687</strain>
    </source>
</reference>
<dbReference type="Gene3D" id="1.10.540.10">
    <property type="entry name" value="Acyl-CoA dehydrogenase/oxidase, N-terminal domain"/>
    <property type="match status" value="1"/>
</dbReference>